<dbReference type="OrthoDB" id="9805301at2"/>
<dbReference type="PRINTS" id="PR00483">
    <property type="entry name" value="BACPHPHTASE"/>
</dbReference>
<dbReference type="EC" id="3.1.3.2" evidence="1"/>
<feature type="domain" description="Phosphatidic acid phosphatase type 2/haloperoxidase" evidence="3">
    <location>
        <begin position="117"/>
        <end position="231"/>
    </location>
</feature>
<accession>A0A2P5YZA2</accession>
<proteinExistence type="inferred from homology"/>
<dbReference type="EMBL" id="MDEK01000022">
    <property type="protein sequence ID" value="PPU80142.1"/>
    <property type="molecule type" value="Genomic_DNA"/>
</dbReference>
<dbReference type="SUPFAM" id="SSF48317">
    <property type="entry name" value="Acid phosphatase/Vanadium-dependent haloperoxidase"/>
    <property type="match status" value="1"/>
</dbReference>
<sequence length="276" mass="28709">MSVSPACRSRSAAAVLALALAACSGPALRAPAPVPAKAVGYLPAAAVPDSLQLLPAPPAAGSPGEALDLAVNREALALRGSARWQQAARDADLSFPNGAGQFACALGVAIDAQHTPHLYTLLERSRIDASAATKAAKRQYQRPRPFLRNQQAVCTPDDLDDLRQSGSYPSGHSAIGWAWALTLSEIAPERADALIARGRNYGESRLVCNVHWQSDVLAGRFIGAATVARLHDDPAFRTDLAAARGEIAAARAAGQTPTSDCAAEADVLQVRPASAL</sequence>
<dbReference type="Proteomes" id="UP000247346">
    <property type="component" value="Unassembled WGS sequence"/>
</dbReference>
<keyword evidence="1" id="KW-0378">Hydrolase</keyword>
<evidence type="ECO:0000313" key="5">
    <source>
        <dbReference type="Proteomes" id="UP000247346"/>
    </source>
</evidence>
<feature type="chain" id="PRO_5015178179" description="Acid phosphatase" evidence="2">
    <location>
        <begin position="30"/>
        <end position="276"/>
    </location>
</feature>
<organism evidence="4 5">
    <name type="scientific">Xanthomonas sacchari</name>
    <dbReference type="NCBI Taxonomy" id="56458"/>
    <lineage>
        <taxon>Bacteria</taxon>
        <taxon>Pseudomonadati</taxon>
        <taxon>Pseudomonadota</taxon>
        <taxon>Gammaproteobacteria</taxon>
        <taxon>Lysobacterales</taxon>
        <taxon>Lysobacteraceae</taxon>
        <taxon>Xanthomonas</taxon>
    </lineage>
</organism>
<feature type="signal peptide" evidence="2">
    <location>
        <begin position="1"/>
        <end position="29"/>
    </location>
</feature>
<protein>
    <recommendedName>
        <fullName evidence="1">Acid phosphatase</fullName>
        <ecNumber evidence="1">3.1.3.2</ecNumber>
    </recommendedName>
</protein>
<dbReference type="AlphaFoldDB" id="A0A2P5YZA2"/>
<comment type="caution">
    <text evidence="4">The sequence shown here is derived from an EMBL/GenBank/DDBJ whole genome shotgun (WGS) entry which is preliminary data.</text>
</comment>
<evidence type="ECO:0000259" key="3">
    <source>
        <dbReference type="SMART" id="SM00014"/>
    </source>
</evidence>
<reference evidence="4 5" key="1">
    <citation type="submission" date="2016-08" db="EMBL/GenBank/DDBJ databases">
        <authorList>
            <person name="Seilhamer J.J."/>
        </authorList>
    </citation>
    <scope>NUCLEOTIDE SEQUENCE [LARGE SCALE GENOMIC DNA]</scope>
    <source>
        <strain evidence="4 5">CFBP4641</strain>
    </source>
</reference>
<dbReference type="RefSeq" id="WP_041500640.1">
    <property type="nucleotide sequence ID" value="NZ_CP132343.1"/>
</dbReference>
<evidence type="ECO:0000256" key="1">
    <source>
        <dbReference type="PIRNR" id="PIRNR000897"/>
    </source>
</evidence>
<dbReference type="InterPro" id="IPR000326">
    <property type="entry name" value="PAP2/HPO"/>
</dbReference>
<dbReference type="GO" id="GO:0003993">
    <property type="term" value="F:acid phosphatase activity"/>
    <property type="evidence" value="ECO:0007669"/>
    <property type="project" value="UniProtKB-EC"/>
</dbReference>
<dbReference type="GeneID" id="93876971"/>
<evidence type="ECO:0000313" key="4">
    <source>
        <dbReference type="EMBL" id="PPU80142.1"/>
    </source>
</evidence>
<dbReference type="InterPro" id="IPR001011">
    <property type="entry name" value="Acid_Pase_classA_bac"/>
</dbReference>
<keyword evidence="2" id="KW-0732">Signal</keyword>
<dbReference type="STRING" id="56458.SB85_13110"/>
<name>A0A2P5YZA2_9XANT</name>
<comment type="catalytic activity">
    <reaction evidence="1">
        <text>a phosphate monoester + H2O = an alcohol + phosphate</text>
        <dbReference type="Rhea" id="RHEA:15017"/>
        <dbReference type="ChEBI" id="CHEBI:15377"/>
        <dbReference type="ChEBI" id="CHEBI:30879"/>
        <dbReference type="ChEBI" id="CHEBI:43474"/>
        <dbReference type="ChEBI" id="CHEBI:67140"/>
        <dbReference type="EC" id="3.1.3.2"/>
    </reaction>
</comment>
<gene>
    <name evidence="4" type="ORF">XsacCFBP4641_19395</name>
</gene>
<dbReference type="Gene3D" id="1.20.144.10">
    <property type="entry name" value="Phosphatidic acid phosphatase type 2/haloperoxidase"/>
    <property type="match status" value="1"/>
</dbReference>
<evidence type="ECO:0000256" key="2">
    <source>
        <dbReference type="SAM" id="SignalP"/>
    </source>
</evidence>
<comment type="similarity">
    <text evidence="1">Belongs to the class A bacterial acid phosphatase family.</text>
</comment>
<dbReference type="InterPro" id="IPR036938">
    <property type="entry name" value="PAP2/HPO_sf"/>
</dbReference>
<dbReference type="GO" id="GO:0030288">
    <property type="term" value="C:outer membrane-bounded periplasmic space"/>
    <property type="evidence" value="ECO:0007669"/>
    <property type="project" value="InterPro"/>
</dbReference>
<dbReference type="PIRSF" id="PIRSF000897">
    <property type="entry name" value="Acid_Ptase_ClsA"/>
    <property type="match status" value="1"/>
</dbReference>
<dbReference type="CDD" id="cd03397">
    <property type="entry name" value="PAP2_acid_phosphatase"/>
    <property type="match status" value="1"/>
</dbReference>
<dbReference type="Pfam" id="PF01569">
    <property type="entry name" value="PAP2"/>
    <property type="match status" value="1"/>
</dbReference>
<dbReference type="SMART" id="SM00014">
    <property type="entry name" value="acidPPc"/>
    <property type="match status" value="1"/>
</dbReference>